<dbReference type="SUPFAM" id="SSF55729">
    <property type="entry name" value="Acyl-CoA N-acyltransferases (Nat)"/>
    <property type="match status" value="1"/>
</dbReference>
<keyword evidence="3" id="KW-1185">Reference proteome</keyword>
<dbReference type="Gene3D" id="3.40.630.30">
    <property type="match status" value="1"/>
</dbReference>
<dbReference type="AlphaFoldDB" id="A0A1L3JGE2"/>
<keyword evidence="2" id="KW-0808">Transferase</keyword>
<dbReference type="CDD" id="cd04301">
    <property type="entry name" value="NAT_SF"/>
    <property type="match status" value="1"/>
</dbReference>
<organism evidence="2 3">
    <name type="scientific">Tenacibaculum todarodis</name>
    <dbReference type="NCBI Taxonomy" id="1850252"/>
    <lineage>
        <taxon>Bacteria</taxon>
        <taxon>Pseudomonadati</taxon>
        <taxon>Bacteroidota</taxon>
        <taxon>Flavobacteriia</taxon>
        <taxon>Flavobacteriales</taxon>
        <taxon>Flavobacteriaceae</taxon>
        <taxon>Tenacibaculum</taxon>
    </lineage>
</organism>
<dbReference type="Proteomes" id="UP000181898">
    <property type="component" value="Chromosome"/>
</dbReference>
<dbReference type="KEGG" id="ten:LPB136_01890"/>
<evidence type="ECO:0000313" key="3">
    <source>
        <dbReference type="Proteomes" id="UP000181898"/>
    </source>
</evidence>
<evidence type="ECO:0000313" key="2">
    <source>
        <dbReference type="EMBL" id="APG64192.1"/>
    </source>
</evidence>
<name>A0A1L3JGE2_9FLAO</name>
<dbReference type="InterPro" id="IPR016181">
    <property type="entry name" value="Acyl_CoA_acyltransferase"/>
</dbReference>
<gene>
    <name evidence="2" type="ORF">LPB136_01890</name>
</gene>
<reference evidence="2 3" key="1">
    <citation type="submission" date="2016-11" db="EMBL/GenBank/DDBJ databases">
        <title>Tenacibaculum sp. LPB0136, isolated from marine environment.</title>
        <authorList>
            <person name="Kim E."/>
            <person name="Yi H."/>
        </authorList>
    </citation>
    <scope>NUCLEOTIDE SEQUENCE [LARGE SCALE GENOMIC DNA]</scope>
    <source>
        <strain evidence="2 3">LPB0136</strain>
    </source>
</reference>
<feature type="domain" description="N-acetyltransferase" evidence="1">
    <location>
        <begin position="3"/>
        <end position="148"/>
    </location>
</feature>
<evidence type="ECO:0000259" key="1">
    <source>
        <dbReference type="PROSITE" id="PS51186"/>
    </source>
</evidence>
<dbReference type="STRING" id="1850252.LPB136_01890"/>
<sequence length="148" mass="17252">MSILIEPIASKDILQIMPLLQKLNIKTPKDILEKRVKEMASLANYECIGLFLNNQLVGISGLWYSTRHYIGKSAEPDHVIIDEVHRGKKLGKQFFSWINNYVKSKGCEAIELNTYVGNNQSHKFYYNEGYNIYGFHFLKVLREDNKFY</sequence>
<dbReference type="PROSITE" id="PS51186">
    <property type="entry name" value="GNAT"/>
    <property type="match status" value="1"/>
</dbReference>
<dbReference type="InterPro" id="IPR000182">
    <property type="entry name" value="GNAT_dom"/>
</dbReference>
<dbReference type="GO" id="GO:0016747">
    <property type="term" value="F:acyltransferase activity, transferring groups other than amino-acyl groups"/>
    <property type="evidence" value="ECO:0007669"/>
    <property type="project" value="InterPro"/>
</dbReference>
<dbReference type="Pfam" id="PF00583">
    <property type="entry name" value="Acetyltransf_1"/>
    <property type="match status" value="1"/>
</dbReference>
<protein>
    <submittedName>
        <fullName evidence="2">GNAT family N-acetyltransferase</fullName>
    </submittedName>
</protein>
<dbReference type="EMBL" id="CP018155">
    <property type="protein sequence ID" value="APG64192.1"/>
    <property type="molecule type" value="Genomic_DNA"/>
</dbReference>
<accession>A0A1L3JGE2</accession>
<dbReference type="OrthoDB" id="9789603at2"/>
<proteinExistence type="predicted"/>
<dbReference type="RefSeq" id="WP_072554516.1">
    <property type="nucleotide sequence ID" value="NZ_CP018155.1"/>
</dbReference>